<organism evidence="1 2">
    <name type="scientific">Rotaria magnacalcarata</name>
    <dbReference type="NCBI Taxonomy" id="392030"/>
    <lineage>
        <taxon>Eukaryota</taxon>
        <taxon>Metazoa</taxon>
        <taxon>Spiralia</taxon>
        <taxon>Gnathifera</taxon>
        <taxon>Rotifera</taxon>
        <taxon>Eurotatoria</taxon>
        <taxon>Bdelloidea</taxon>
        <taxon>Philodinida</taxon>
        <taxon>Philodinidae</taxon>
        <taxon>Rotaria</taxon>
    </lineage>
</organism>
<keyword evidence="2" id="KW-1185">Reference proteome</keyword>
<protein>
    <submittedName>
        <fullName evidence="1">Uncharacterized protein</fullName>
    </submittedName>
</protein>
<name>A0A821JL44_9BILA</name>
<evidence type="ECO:0000313" key="2">
    <source>
        <dbReference type="Proteomes" id="UP000663866"/>
    </source>
</evidence>
<dbReference type="AlphaFoldDB" id="A0A821JL44"/>
<accession>A0A821JL44</accession>
<sequence length="52" mass="6381">RLLSPLFDGDIIVYYGRLKLYLYTLHEKLMRQAIFEDETVEVIYDFNNKFNY</sequence>
<feature type="non-terminal residue" evidence="1">
    <location>
        <position position="1"/>
    </location>
</feature>
<gene>
    <name evidence="1" type="ORF">OVN521_LOCUS49034</name>
</gene>
<dbReference type="EMBL" id="CAJOBG010105369">
    <property type="protein sequence ID" value="CAF4719675.1"/>
    <property type="molecule type" value="Genomic_DNA"/>
</dbReference>
<comment type="caution">
    <text evidence="1">The sequence shown here is derived from an EMBL/GenBank/DDBJ whole genome shotgun (WGS) entry which is preliminary data.</text>
</comment>
<proteinExistence type="predicted"/>
<dbReference type="Proteomes" id="UP000663866">
    <property type="component" value="Unassembled WGS sequence"/>
</dbReference>
<reference evidence="1" key="1">
    <citation type="submission" date="2021-02" db="EMBL/GenBank/DDBJ databases">
        <authorList>
            <person name="Nowell W R."/>
        </authorList>
    </citation>
    <scope>NUCLEOTIDE SEQUENCE</scope>
</reference>
<evidence type="ECO:0000313" key="1">
    <source>
        <dbReference type="EMBL" id="CAF4719675.1"/>
    </source>
</evidence>